<feature type="transmembrane region" description="Helical" evidence="5">
    <location>
        <begin position="79"/>
        <end position="99"/>
    </location>
</feature>
<feature type="transmembrane region" description="Helical" evidence="5">
    <location>
        <begin position="38"/>
        <end position="59"/>
    </location>
</feature>
<name>A0AB73SY40_9FIRM</name>
<feature type="transmembrane region" description="Helical" evidence="5">
    <location>
        <begin position="111"/>
        <end position="132"/>
    </location>
</feature>
<dbReference type="EMBL" id="QGGY01000019">
    <property type="protein sequence ID" value="PWJ72313.1"/>
    <property type="molecule type" value="Genomic_DNA"/>
</dbReference>
<evidence type="ECO:0000256" key="1">
    <source>
        <dbReference type="ARBA" id="ARBA00004141"/>
    </source>
</evidence>
<comment type="caution">
    <text evidence="7">The sequence shown here is derived from an EMBL/GenBank/DDBJ whole genome shotgun (WGS) entry which is preliminary data.</text>
</comment>
<feature type="transmembrane region" description="Helical" evidence="5">
    <location>
        <begin position="275"/>
        <end position="293"/>
    </location>
</feature>
<comment type="subcellular location">
    <subcellularLocation>
        <location evidence="1">Membrane</location>
        <topology evidence="1">Multi-pass membrane protein</topology>
    </subcellularLocation>
</comment>
<feature type="transmembrane region" description="Helical" evidence="5">
    <location>
        <begin position="300"/>
        <end position="320"/>
    </location>
</feature>
<dbReference type="GO" id="GO:0016020">
    <property type="term" value="C:membrane"/>
    <property type="evidence" value="ECO:0007669"/>
    <property type="project" value="UniProtKB-SubCell"/>
</dbReference>
<feature type="domain" description="Integral membrane bound transporter" evidence="6">
    <location>
        <begin position="214"/>
        <end position="333"/>
    </location>
</feature>
<keyword evidence="3 5" id="KW-1133">Transmembrane helix</keyword>
<organism evidence="7 8">
    <name type="scientific">Murimonas intestini</name>
    <dbReference type="NCBI Taxonomy" id="1337051"/>
    <lineage>
        <taxon>Bacteria</taxon>
        <taxon>Bacillati</taxon>
        <taxon>Bacillota</taxon>
        <taxon>Clostridia</taxon>
        <taxon>Lachnospirales</taxon>
        <taxon>Lachnospiraceae</taxon>
        <taxon>Murimonas</taxon>
    </lineage>
</organism>
<evidence type="ECO:0000256" key="2">
    <source>
        <dbReference type="ARBA" id="ARBA00022692"/>
    </source>
</evidence>
<keyword evidence="8" id="KW-1185">Reference proteome</keyword>
<feature type="transmembrane region" description="Helical" evidence="5">
    <location>
        <begin position="226"/>
        <end position="241"/>
    </location>
</feature>
<protein>
    <submittedName>
        <fullName evidence="7">Fusaric acid resistance family protein</fullName>
    </submittedName>
</protein>
<evidence type="ECO:0000256" key="5">
    <source>
        <dbReference type="SAM" id="Phobius"/>
    </source>
</evidence>
<feature type="transmembrane region" description="Helical" evidence="5">
    <location>
        <begin position="253"/>
        <end position="269"/>
    </location>
</feature>
<evidence type="ECO:0000256" key="4">
    <source>
        <dbReference type="ARBA" id="ARBA00023136"/>
    </source>
</evidence>
<dbReference type="Proteomes" id="UP000245412">
    <property type="component" value="Unassembled WGS sequence"/>
</dbReference>
<dbReference type="RefSeq" id="WP_109748512.1">
    <property type="nucleotide sequence ID" value="NZ_JANKBI010000020.1"/>
</dbReference>
<sequence>MTFYQELQLNSAGSKQLIKSTEDKKERRRHILIYNVKVYLVVAFCIAVVTFYSSIFGSANSVAGVTVLLALMVLRQVDFGIRTSHGVCAVFLIFGILAAGPRISNMAGPYWGFLVNVVCILGIMVLGCHNVLMSNQSTFVLGYLLLQGYDVTGHDYYMRLAGLAAGAVVCAVVFYIDHRDRTYKRKFFDLFREFDLRSTRSGWYLRLTLGVSTAMLIASLLHMPRIMWVGIASMSVMLPFAKDMEYRVKRRAPFNILGCLIFLLMYRILPESIYPFIGLIGGIGVGYSAGYAWQTVFNTFGALAVAASIFGLEAALILRIGTNVFASLYSLLFNTVFQKVAAWFVKFSDDRDVLKGTV</sequence>
<proteinExistence type="predicted"/>
<accession>A0AB73SY40</accession>
<evidence type="ECO:0000259" key="6">
    <source>
        <dbReference type="Pfam" id="PF13515"/>
    </source>
</evidence>
<dbReference type="AlphaFoldDB" id="A0AB73SY40"/>
<dbReference type="Pfam" id="PF13515">
    <property type="entry name" value="FUSC_2"/>
    <property type="match status" value="1"/>
</dbReference>
<dbReference type="InterPro" id="IPR049453">
    <property type="entry name" value="Memb_transporter_dom"/>
</dbReference>
<evidence type="ECO:0000313" key="8">
    <source>
        <dbReference type="Proteomes" id="UP000245412"/>
    </source>
</evidence>
<keyword evidence="2 5" id="KW-0812">Transmembrane</keyword>
<keyword evidence="4 5" id="KW-0472">Membrane</keyword>
<evidence type="ECO:0000256" key="3">
    <source>
        <dbReference type="ARBA" id="ARBA00022989"/>
    </source>
</evidence>
<feature type="transmembrane region" description="Helical" evidence="5">
    <location>
        <begin position="203"/>
        <end position="220"/>
    </location>
</feature>
<evidence type="ECO:0000313" key="7">
    <source>
        <dbReference type="EMBL" id="PWJ72313.1"/>
    </source>
</evidence>
<feature type="transmembrane region" description="Helical" evidence="5">
    <location>
        <begin position="156"/>
        <end position="176"/>
    </location>
</feature>
<reference evidence="7 8" key="1">
    <citation type="submission" date="2018-05" db="EMBL/GenBank/DDBJ databases">
        <authorList>
            <person name="Goeker M."/>
            <person name="Huntemann M."/>
            <person name="Clum A."/>
            <person name="Pillay M."/>
            <person name="Palaniappan K."/>
            <person name="Varghese N."/>
            <person name="Mikhailova N."/>
            <person name="Stamatis D."/>
            <person name="Reddy T."/>
            <person name="Daum C."/>
            <person name="Shapiro N."/>
            <person name="Ivanova N."/>
            <person name="Kyrpides N."/>
            <person name="Woyke T."/>
        </authorList>
    </citation>
    <scope>NUCLEOTIDE SEQUENCE [LARGE SCALE GENOMIC DNA]</scope>
    <source>
        <strain evidence="7 8">DSM 26524</strain>
    </source>
</reference>
<gene>
    <name evidence="7" type="ORF">C7383_11917</name>
</gene>